<evidence type="ECO:0000313" key="3">
    <source>
        <dbReference type="Proteomes" id="UP000284706"/>
    </source>
</evidence>
<feature type="compositionally biased region" description="Polar residues" evidence="1">
    <location>
        <begin position="18"/>
        <end position="35"/>
    </location>
</feature>
<accession>A0A409Y6B8</accession>
<feature type="compositionally biased region" description="Low complexity" evidence="1">
    <location>
        <begin position="62"/>
        <end position="76"/>
    </location>
</feature>
<gene>
    <name evidence="2" type="ORF">CVT26_013766</name>
</gene>
<dbReference type="Proteomes" id="UP000284706">
    <property type="component" value="Unassembled WGS sequence"/>
</dbReference>
<organism evidence="2 3">
    <name type="scientific">Gymnopilus dilepis</name>
    <dbReference type="NCBI Taxonomy" id="231916"/>
    <lineage>
        <taxon>Eukaryota</taxon>
        <taxon>Fungi</taxon>
        <taxon>Dikarya</taxon>
        <taxon>Basidiomycota</taxon>
        <taxon>Agaricomycotina</taxon>
        <taxon>Agaricomycetes</taxon>
        <taxon>Agaricomycetidae</taxon>
        <taxon>Agaricales</taxon>
        <taxon>Agaricineae</taxon>
        <taxon>Hymenogastraceae</taxon>
        <taxon>Gymnopilus</taxon>
    </lineage>
</organism>
<dbReference type="EMBL" id="NHYE01001105">
    <property type="protein sequence ID" value="PPQ98582.1"/>
    <property type="molecule type" value="Genomic_DNA"/>
</dbReference>
<evidence type="ECO:0000256" key="1">
    <source>
        <dbReference type="SAM" id="MobiDB-lite"/>
    </source>
</evidence>
<reference evidence="2 3" key="1">
    <citation type="journal article" date="2018" name="Evol. Lett.">
        <title>Horizontal gene cluster transfer increased hallucinogenic mushroom diversity.</title>
        <authorList>
            <person name="Reynolds H.T."/>
            <person name="Vijayakumar V."/>
            <person name="Gluck-Thaler E."/>
            <person name="Korotkin H.B."/>
            <person name="Matheny P.B."/>
            <person name="Slot J.C."/>
        </authorList>
    </citation>
    <scope>NUCLEOTIDE SEQUENCE [LARGE SCALE GENOMIC DNA]</scope>
    <source>
        <strain evidence="2 3">SRW20</strain>
    </source>
</reference>
<dbReference type="Gene3D" id="3.40.50.880">
    <property type="match status" value="1"/>
</dbReference>
<keyword evidence="3" id="KW-1185">Reference proteome</keyword>
<feature type="compositionally biased region" description="Low complexity" evidence="1">
    <location>
        <begin position="42"/>
        <end position="55"/>
    </location>
</feature>
<evidence type="ECO:0008006" key="4">
    <source>
        <dbReference type="Google" id="ProtNLM"/>
    </source>
</evidence>
<name>A0A409Y6B8_9AGAR</name>
<comment type="caution">
    <text evidence="2">The sequence shown here is derived from an EMBL/GenBank/DDBJ whole genome shotgun (WGS) entry which is preliminary data.</text>
</comment>
<evidence type="ECO:0000313" key="2">
    <source>
        <dbReference type="EMBL" id="PPQ98582.1"/>
    </source>
</evidence>
<dbReference type="InParanoid" id="A0A409Y6B8"/>
<proteinExistence type="predicted"/>
<dbReference type="InterPro" id="IPR029062">
    <property type="entry name" value="Class_I_gatase-like"/>
</dbReference>
<sequence length="149" mass="15791">MQTIQEMHRDHVPVESIPASSDLQIIASSEVSPNQGMVKFYPATSSSDPPAASNPTSPPNSPATDSQPPQGTQPTPEGKIHILTIQGHPEFTQPIVSSIVAQRAAAGVMSPQISSDMQGRVAEGWDERARADMEGVVGRVLWGVVEGKV</sequence>
<dbReference type="STRING" id="231916.A0A409Y6B8"/>
<dbReference type="OrthoDB" id="92161at2759"/>
<feature type="compositionally biased region" description="Basic and acidic residues" evidence="1">
    <location>
        <begin position="1"/>
        <end position="13"/>
    </location>
</feature>
<feature type="region of interest" description="Disordered" evidence="1">
    <location>
        <begin position="1"/>
        <end position="79"/>
    </location>
</feature>
<dbReference type="AlphaFoldDB" id="A0A409Y6B8"/>
<protein>
    <recommendedName>
        <fullName evidence="4">Glutamine amidotransferase domain-containing protein</fullName>
    </recommendedName>
</protein>